<dbReference type="CDD" id="cd01822">
    <property type="entry name" value="Lysophospholipase_L1_like"/>
    <property type="match status" value="1"/>
</dbReference>
<evidence type="ECO:0000256" key="1">
    <source>
        <dbReference type="SAM" id="SignalP"/>
    </source>
</evidence>
<sequence>MRYLVSCLLLLFVCVTPLQAKTLLVVGDSLSAAYGMPQSDGWVSLLEQELKQRDSHRRVINASISGETSSGGLSRLPRLLQDYRPDLVLLELGANDGLRGTPLSILEQNLRQMIELSQAADAQVLLIGIRLPPNYGPQYTERFYQIYPQLAEEFGLPLVPFLLESVATDLRLMQRDGLHPNRDAQPILLQTVWKQLGPLLEKEGF</sequence>
<dbReference type="InterPro" id="IPR013830">
    <property type="entry name" value="SGNH_hydro"/>
</dbReference>
<dbReference type="OrthoDB" id="9786188at2"/>
<dbReference type="STRING" id="1122198.SAMN02745729_10739"/>
<feature type="chain" id="PRO_5017379832" evidence="1">
    <location>
        <begin position="21"/>
        <end position="205"/>
    </location>
</feature>
<evidence type="ECO:0000313" key="3">
    <source>
        <dbReference type="EMBL" id="SEA77005.1"/>
    </source>
</evidence>
<dbReference type="Proteomes" id="UP000242469">
    <property type="component" value="Unassembled WGS sequence"/>
</dbReference>
<dbReference type="SUPFAM" id="SSF52266">
    <property type="entry name" value="SGNH hydrolase"/>
    <property type="match status" value="1"/>
</dbReference>
<keyword evidence="1" id="KW-0732">Signal</keyword>
<reference evidence="4" key="1">
    <citation type="submission" date="2016-10" db="EMBL/GenBank/DDBJ databases">
        <authorList>
            <person name="Varghese N."/>
            <person name="Submissions S."/>
        </authorList>
    </citation>
    <scope>NUCLEOTIDE SEQUENCE [LARGE SCALE GENOMIC DNA]</scope>
    <source>
        <strain evidence="4">DSM 11526</strain>
    </source>
</reference>
<gene>
    <name evidence="3" type="ORF">SAMN02745729_10739</name>
</gene>
<protein>
    <submittedName>
        <fullName evidence="3">Acyl-CoA thioesterase-1</fullName>
    </submittedName>
</protein>
<dbReference type="RefSeq" id="WP_091826292.1">
    <property type="nucleotide sequence ID" value="NZ_FNRJ01000007.1"/>
</dbReference>
<proteinExistence type="predicted"/>
<dbReference type="PANTHER" id="PTHR30383">
    <property type="entry name" value="THIOESTERASE 1/PROTEASE 1/LYSOPHOSPHOLIPASE L1"/>
    <property type="match status" value="1"/>
</dbReference>
<dbReference type="PANTHER" id="PTHR30383:SF24">
    <property type="entry name" value="THIOESTERASE 1_PROTEASE 1_LYSOPHOSPHOLIPASE L1"/>
    <property type="match status" value="1"/>
</dbReference>
<dbReference type="GO" id="GO:0004622">
    <property type="term" value="F:phosphatidylcholine lysophospholipase activity"/>
    <property type="evidence" value="ECO:0007669"/>
    <property type="project" value="TreeGrafter"/>
</dbReference>
<keyword evidence="4" id="KW-1185">Reference proteome</keyword>
<feature type="domain" description="SGNH hydrolase-type esterase" evidence="2">
    <location>
        <begin position="25"/>
        <end position="183"/>
    </location>
</feature>
<dbReference type="Gene3D" id="3.40.50.1110">
    <property type="entry name" value="SGNH hydrolase"/>
    <property type="match status" value="1"/>
</dbReference>
<name>A0A1H4DW34_9GAMM</name>
<evidence type="ECO:0000259" key="2">
    <source>
        <dbReference type="Pfam" id="PF13472"/>
    </source>
</evidence>
<accession>A0A1H4DW34</accession>
<dbReference type="InterPro" id="IPR036514">
    <property type="entry name" value="SGNH_hydro_sf"/>
</dbReference>
<dbReference type="EMBL" id="FNRJ01000007">
    <property type="protein sequence ID" value="SEA77005.1"/>
    <property type="molecule type" value="Genomic_DNA"/>
</dbReference>
<dbReference type="AlphaFoldDB" id="A0A1H4DW34"/>
<organism evidence="3 4">
    <name type="scientific">Marinobacterium iners DSM 11526</name>
    <dbReference type="NCBI Taxonomy" id="1122198"/>
    <lineage>
        <taxon>Bacteria</taxon>
        <taxon>Pseudomonadati</taxon>
        <taxon>Pseudomonadota</taxon>
        <taxon>Gammaproteobacteria</taxon>
        <taxon>Oceanospirillales</taxon>
        <taxon>Oceanospirillaceae</taxon>
        <taxon>Marinobacterium</taxon>
    </lineage>
</organism>
<dbReference type="Pfam" id="PF13472">
    <property type="entry name" value="Lipase_GDSL_2"/>
    <property type="match status" value="1"/>
</dbReference>
<evidence type="ECO:0000313" key="4">
    <source>
        <dbReference type="Proteomes" id="UP000242469"/>
    </source>
</evidence>
<feature type="signal peptide" evidence="1">
    <location>
        <begin position="1"/>
        <end position="20"/>
    </location>
</feature>
<dbReference type="InterPro" id="IPR051532">
    <property type="entry name" value="Ester_Hydrolysis_Enzymes"/>
</dbReference>